<feature type="domain" description="MOSC" evidence="1">
    <location>
        <begin position="120"/>
        <end position="270"/>
    </location>
</feature>
<evidence type="ECO:0000313" key="2">
    <source>
        <dbReference type="EMBL" id="QAY61817.1"/>
    </source>
</evidence>
<dbReference type="EMBL" id="CP035494">
    <property type="protein sequence ID" value="QAY61817.1"/>
    <property type="molecule type" value="Genomic_DNA"/>
</dbReference>
<name>A0A4P6ENE6_9MICO</name>
<dbReference type="InterPro" id="IPR011037">
    <property type="entry name" value="Pyrv_Knase-like_insert_dom_sf"/>
</dbReference>
<gene>
    <name evidence="2" type="ORF">ET475_10500</name>
</gene>
<dbReference type="GO" id="GO:0030170">
    <property type="term" value="F:pyridoxal phosphate binding"/>
    <property type="evidence" value="ECO:0007669"/>
    <property type="project" value="InterPro"/>
</dbReference>
<dbReference type="Pfam" id="PF03476">
    <property type="entry name" value="MOSC_N"/>
    <property type="match status" value="1"/>
</dbReference>
<dbReference type="Proteomes" id="UP000293995">
    <property type="component" value="Chromosome"/>
</dbReference>
<dbReference type="PANTHER" id="PTHR14237:SF19">
    <property type="entry name" value="MITOCHONDRIAL AMIDOXIME REDUCING COMPONENT 1"/>
    <property type="match status" value="1"/>
</dbReference>
<dbReference type="OrthoDB" id="9793178at2"/>
<dbReference type="PANTHER" id="PTHR14237">
    <property type="entry name" value="MOLYBDOPTERIN COFACTOR SULFURASE MOSC"/>
    <property type="match status" value="1"/>
</dbReference>
<keyword evidence="3" id="KW-1185">Reference proteome</keyword>
<sequence length="278" mass="30281">MHVASLAVYPVKSTRALPVSTATVHPHGLEHDRRWAVVDHAGAVITARTRDRMLRISAAPTATGLHLSAPDMPDLHVPFPVGGAVVPVGVSRMPEARYGGDDAAAWCSRVLGEPVRLIWQDDPRARSVAPEHGGRDGDHVSLADTGPLLLASTASVARLNEWIAETDPDAAIPVGRFRPNVVVDDADGKLEAFDEDRWARVRIGSVTYRFTEQCDRCVLTTIDPDTLAHGKEPLRTLARHRKRAGKTWFAIRLVPEHSGTITLGDRVDVLERQSPAPE</sequence>
<evidence type="ECO:0000259" key="1">
    <source>
        <dbReference type="PROSITE" id="PS51340"/>
    </source>
</evidence>
<dbReference type="SUPFAM" id="SSF50800">
    <property type="entry name" value="PK beta-barrel domain-like"/>
    <property type="match status" value="1"/>
</dbReference>
<accession>A0A4P6ENE6</accession>
<protein>
    <submittedName>
        <fullName evidence="2">MOSC domain-containing protein</fullName>
    </submittedName>
</protein>
<dbReference type="PROSITE" id="PS51340">
    <property type="entry name" value="MOSC"/>
    <property type="match status" value="1"/>
</dbReference>
<dbReference type="GO" id="GO:0030151">
    <property type="term" value="F:molybdenum ion binding"/>
    <property type="evidence" value="ECO:0007669"/>
    <property type="project" value="InterPro"/>
</dbReference>
<evidence type="ECO:0000313" key="3">
    <source>
        <dbReference type="Proteomes" id="UP000293995"/>
    </source>
</evidence>
<dbReference type="InterPro" id="IPR005302">
    <property type="entry name" value="MoCF_Sase_C"/>
</dbReference>
<dbReference type="InterPro" id="IPR005303">
    <property type="entry name" value="MOCOS_middle"/>
</dbReference>
<reference evidence="2 3" key="1">
    <citation type="submission" date="2019-01" db="EMBL/GenBank/DDBJ databases">
        <title>Genome sequencing of strain DFW100M-13.</title>
        <authorList>
            <person name="Heo J."/>
            <person name="Kim S.-J."/>
            <person name="Kim J.-S."/>
            <person name="Hong S.-B."/>
            <person name="Kwon S.-W."/>
        </authorList>
    </citation>
    <scope>NUCLEOTIDE SEQUENCE [LARGE SCALE GENOMIC DNA]</scope>
    <source>
        <strain evidence="2 3">DFW100M-13</strain>
    </source>
</reference>
<dbReference type="KEGG" id="mprt:ET475_10500"/>
<dbReference type="AlphaFoldDB" id="A0A4P6ENE6"/>
<dbReference type="GO" id="GO:0003824">
    <property type="term" value="F:catalytic activity"/>
    <property type="evidence" value="ECO:0007669"/>
    <property type="project" value="InterPro"/>
</dbReference>
<dbReference type="Pfam" id="PF03473">
    <property type="entry name" value="MOSC"/>
    <property type="match status" value="1"/>
</dbReference>
<dbReference type="SUPFAM" id="SSF141673">
    <property type="entry name" value="MOSC N-terminal domain-like"/>
    <property type="match status" value="1"/>
</dbReference>
<proteinExistence type="predicted"/>
<organism evidence="2 3">
    <name type="scientific">Microbacterium protaetiae</name>
    <dbReference type="NCBI Taxonomy" id="2509458"/>
    <lineage>
        <taxon>Bacteria</taxon>
        <taxon>Bacillati</taxon>
        <taxon>Actinomycetota</taxon>
        <taxon>Actinomycetes</taxon>
        <taxon>Micrococcales</taxon>
        <taxon>Microbacteriaceae</taxon>
        <taxon>Microbacterium</taxon>
    </lineage>
</organism>